<gene>
    <name evidence="2" type="ORF">GCM10022267_31230</name>
</gene>
<dbReference type="EMBL" id="BAABBE010000007">
    <property type="protein sequence ID" value="GAA3642318.1"/>
    <property type="molecule type" value="Genomic_DNA"/>
</dbReference>
<dbReference type="InterPro" id="IPR002347">
    <property type="entry name" value="SDR_fam"/>
</dbReference>
<comment type="caution">
    <text evidence="2">The sequence shown here is derived from an EMBL/GenBank/DDBJ whole genome shotgun (WGS) entry which is preliminary data.</text>
</comment>
<organism evidence="2 3">
    <name type="scientific">Lentzea roselyniae</name>
    <dbReference type="NCBI Taxonomy" id="531940"/>
    <lineage>
        <taxon>Bacteria</taxon>
        <taxon>Bacillati</taxon>
        <taxon>Actinomycetota</taxon>
        <taxon>Actinomycetes</taxon>
        <taxon>Pseudonocardiales</taxon>
        <taxon>Pseudonocardiaceae</taxon>
        <taxon>Lentzea</taxon>
    </lineage>
</organism>
<evidence type="ECO:0000313" key="3">
    <source>
        <dbReference type="Proteomes" id="UP001500711"/>
    </source>
</evidence>
<dbReference type="Gene3D" id="3.40.50.720">
    <property type="entry name" value="NAD(P)-binding Rossmann-like Domain"/>
    <property type="match status" value="1"/>
</dbReference>
<evidence type="ECO:0000313" key="2">
    <source>
        <dbReference type="EMBL" id="GAA3642318.1"/>
    </source>
</evidence>
<dbReference type="PRINTS" id="PR00080">
    <property type="entry name" value="SDRFAMILY"/>
</dbReference>
<dbReference type="RefSeq" id="WP_346130603.1">
    <property type="nucleotide sequence ID" value="NZ_BAABBE010000007.1"/>
</dbReference>
<dbReference type="PANTHER" id="PTHR42760">
    <property type="entry name" value="SHORT-CHAIN DEHYDROGENASES/REDUCTASES FAMILY MEMBER"/>
    <property type="match status" value="1"/>
</dbReference>
<dbReference type="Proteomes" id="UP001500711">
    <property type="component" value="Unassembled WGS sequence"/>
</dbReference>
<keyword evidence="3" id="KW-1185">Reference proteome</keyword>
<dbReference type="Pfam" id="PF13561">
    <property type="entry name" value="adh_short_C2"/>
    <property type="match status" value="1"/>
</dbReference>
<dbReference type="NCBIfam" id="NF005559">
    <property type="entry name" value="PRK07231.1"/>
    <property type="match status" value="1"/>
</dbReference>
<proteinExistence type="inferred from homology"/>
<dbReference type="InterPro" id="IPR036291">
    <property type="entry name" value="NAD(P)-bd_dom_sf"/>
</dbReference>
<name>A0ABP7AWF3_9PSEU</name>
<reference evidence="3" key="1">
    <citation type="journal article" date="2019" name="Int. J. Syst. Evol. Microbiol.">
        <title>The Global Catalogue of Microorganisms (GCM) 10K type strain sequencing project: providing services to taxonomists for standard genome sequencing and annotation.</title>
        <authorList>
            <consortium name="The Broad Institute Genomics Platform"/>
            <consortium name="The Broad Institute Genome Sequencing Center for Infectious Disease"/>
            <person name="Wu L."/>
            <person name="Ma J."/>
        </authorList>
    </citation>
    <scope>NUCLEOTIDE SEQUENCE [LARGE SCALE GENOMIC DNA]</scope>
    <source>
        <strain evidence="3">JCM 17494</strain>
    </source>
</reference>
<accession>A0ABP7AWF3</accession>
<protein>
    <submittedName>
        <fullName evidence="2">SDR family oxidoreductase</fullName>
    </submittedName>
</protein>
<dbReference type="PRINTS" id="PR00081">
    <property type="entry name" value="GDHRDH"/>
</dbReference>
<sequence length="268" mass="27349">MFGLSGKCALITGASRGIGRAIALGFADAGAEVAVLARGTDALDQVADLIRRRGRRAAVITCDARDADQVKAAVADAVAQLGRLDVLVNNVGGFASAGPFLELRPEDWTETLRLNLDSVVHFCRSAGRLMVKQGSGSVINIGSVAGVGGVPMLAPYAAVKAAVASLTQTLAAEWASSGVRVNTIVPGWLTTGLTKTMSGNQEVSDGLLRAVPTRRWGEPEDVVGAAVYLASDAASLTTGSTVTMDGGMTSSVGGPAMIDLLALGRITV</sequence>
<evidence type="ECO:0000256" key="1">
    <source>
        <dbReference type="ARBA" id="ARBA00006484"/>
    </source>
</evidence>
<dbReference type="SUPFAM" id="SSF51735">
    <property type="entry name" value="NAD(P)-binding Rossmann-fold domains"/>
    <property type="match status" value="1"/>
</dbReference>
<comment type="similarity">
    <text evidence="1">Belongs to the short-chain dehydrogenases/reductases (SDR) family.</text>
</comment>